<dbReference type="Gene3D" id="3.20.20.140">
    <property type="entry name" value="Metal-dependent hydrolases"/>
    <property type="match status" value="1"/>
</dbReference>
<dbReference type="EMBL" id="BJYY01000018">
    <property type="protein sequence ID" value="GEO35264.1"/>
    <property type="molecule type" value="Genomic_DNA"/>
</dbReference>
<dbReference type="SUPFAM" id="SSF51556">
    <property type="entry name" value="Metallo-dependent hydrolases"/>
    <property type="match status" value="1"/>
</dbReference>
<dbReference type="PANTHER" id="PTHR43569">
    <property type="entry name" value="AMIDOHYDROLASE"/>
    <property type="match status" value="1"/>
</dbReference>
<dbReference type="Proteomes" id="UP000321181">
    <property type="component" value="Unassembled WGS sequence"/>
</dbReference>
<evidence type="ECO:0000256" key="1">
    <source>
        <dbReference type="ARBA" id="ARBA00038310"/>
    </source>
</evidence>
<organism evidence="3 4">
    <name type="scientific">Cellulomonas aerilata</name>
    <dbReference type="NCBI Taxonomy" id="515326"/>
    <lineage>
        <taxon>Bacteria</taxon>
        <taxon>Bacillati</taxon>
        <taxon>Actinomycetota</taxon>
        <taxon>Actinomycetes</taxon>
        <taxon>Micrococcales</taxon>
        <taxon>Cellulomonadaceae</taxon>
        <taxon>Cellulomonas</taxon>
    </lineage>
</organism>
<gene>
    <name evidence="3" type="ORF">CAE01nite_29890</name>
</gene>
<name>A0A512DFK2_9CELL</name>
<proteinExistence type="inferred from homology"/>
<dbReference type="Pfam" id="PF04909">
    <property type="entry name" value="Amidohydro_2"/>
    <property type="match status" value="1"/>
</dbReference>
<comment type="caution">
    <text evidence="3">The sequence shown here is derived from an EMBL/GenBank/DDBJ whole genome shotgun (WGS) entry which is preliminary data.</text>
</comment>
<dbReference type="InterPro" id="IPR006680">
    <property type="entry name" value="Amidohydro-rel"/>
</dbReference>
<dbReference type="InterPro" id="IPR052350">
    <property type="entry name" value="Metallo-dep_Lactonases"/>
</dbReference>
<evidence type="ECO:0000313" key="4">
    <source>
        <dbReference type="Proteomes" id="UP000321181"/>
    </source>
</evidence>
<comment type="similarity">
    <text evidence="1">Belongs to the metallo-dependent hydrolases superfamily.</text>
</comment>
<dbReference type="PANTHER" id="PTHR43569:SF1">
    <property type="entry name" value="BLL3371 PROTEIN"/>
    <property type="match status" value="1"/>
</dbReference>
<dbReference type="GO" id="GO:0016787">
    <property type="term" value="F:hydrolase activity"/>
    <property type="evidence" value="ECO:0007669"/>
    <property type="project" value="InterPro"/>
</dbReference>
<accession>A0A512DFK2</accession>
<feature type="domain" description="Amidohydrolase-related" evidence="2">
    <location>
        <begin position="8"/>
        <end position="288"/>
    </location>
</feature>
<protein>
    <recommendedName>
        <fullName evidence="2">Amidohydrolase-related domain-containing protein</fullName>
    </recommendedName>
</protein>
<sequence length="295" mass="31877">MTADLPVVDTHVHFWDRRRTDLEYGWLDGDGAEATLGDLDGLRAVRYSVPELRADTRMHGVTQVVHMSAATSGHLAETRWLQGLGDETGWPDAIVAGVDLAAPDAAATLDRHREHDRLRGVRDMRDGSVLGDPAFRRGYARLAGTGLVLCHSVGVDHVAAAVALVRAVPDVVLCVDQSGMPESRSPEYLRTWRAALGTLAAEPNVVVKISSLGVHDHDWTPASRRPWIRALVDAFGPDRCLYGSNWPVERLYSGYGDALGVFRAAIGDLSGAEQAAVLAGNARRVFRLEPVPAGP</sequence>
<dbReference type="InterPro" id="IPR032466">
    <property type="entry name" value="Metal_Hydrolase"/>
</dbReference>
<evidence type="ECO:0000259" key="2">
    <source>
        <dbReference type="Pfam" id="PF04909"/>
    </source>
</evidence>
<dbReference type="RefSeq" id="WP_186816608.1">
    <property type="nucleotide sequence ID" value="NZ_BAAARM010000005.1"/>
</dbReference>
<keyword evidence="4" id="KW-1185">Reference proteome</keyword>
<dbReference type="AlphaFoldDB" id="A0A512DFK2"/>
<evidence type="ECO:0000313" key="3">
    <source>
        <dbReference type="EMBL" id="GEO35264.1"/>
    </source>
</evidence>
<reference evidence="3 4" key="1">
    <citation type="submission" date="2019-07" db="EMBL/GenBank/DDBJ databases">
        <title>Whole genome shotgun sequence of Cellulomonas aerilata NBRC 106308.</title>
        <authorList>
            <person name="Hosoyama A."/>
            <person name="Uohara A."/>
            <person name="Ohji S."/>
            <person name="Ichikawa N."/>
        </authorList>
    </citation>
    <scope>NUCLEOTIDE SEQUENCE [LARGE SCALE GENOMIC DNA]</scope>
    <source>
        <strain evidence="3 4">NBRC 106308</strain>
    </source>
</reference>